<evidence type="ECO:0000256" key="7">
    <source>
        <dbReference type="ARBA" id="ARBA00022840"/>
    </source>
</evidence>
<dbReference type="InterPro" id="IPR036890">
    <property type="entry name" value="HATPase_C_sf"/>
</dbReference>
<dbReference type="PROSITE" id="PS50109">
    <property type="entry name" value="HIS_KIN"/>
    <property type="match status" value="1"/>
</dbReference>
<proteinExistence type="predicted"/>
<name>A0A857MMM6_9ACTN</name>
<evidence type="ECO:0000313" key="8">
    <source>
        <dbReference type="EMBL" id="QHN40667.1"/>
    </source>
</evidence>
<evidence type="ECO:0000256" key="3">
    <source>
        <dbReference type="ARBA" id="ARBA00022553"/>
    </source>
</evidence>
<sequence length="516" mass="55323">MSTLVDLLAEHTTLSDAAAGHLQRLVAEWQLLADLSFADLMLTVRGEGGAMVTVAQCRPNTASTVFPGDEVGRVIGRGADNRVARAFTDGQIHRDEDPTWHGAVAIRREVIPVAHPASPAAGPRGDAAIIGVLIRATDLTHPRLPSPLEMAYQESANDLCQMVADGTFPEKEGNSQGLSTPRAGDGFIRLDLSGVVSYASPNALSAFHRMGWTSELAGRRLTEVTAELLTDRFESEDVAAMVEAAIGPVGSARVPYRDDVGMRMEVDARRATVLLRAVALRPRGAANGAVILIRDVTEVKRRDLALISKDATIREIHHRVKNNLQSVSALLRLQSRRTTNPEAKGALNEAVRRVASIALVHELLSGSVDEEVDLDEVTDRLVPILVDVAGESRVLVRRVDRLGVLPADQAMPLVMVLTELIQNAIEHGVGTGGGEAGTAEARATRIEIHARRDVRELAIEVVDNGTGLPEGFDLSTSDRLGLQIVKTMVSIDLGGTLDMRRGDAGGTQARVVVPLR</sequence>
<keyword evidence="3" id="KW-0597">Phosphoprotein</keyword>
<dbReference type="Pfam" id="PF07568">
    <property type="entry name" value="HisKA_2"/>
    <property type="match status" value="1"/>
</dbReference>
<dbReference type="Pfam" id="PF02518">
    <property type="entry name" value="HATPase_c"/>
    <property type="match status" value="1"/>
</dbReference>
<dbReference type="Gene3D" id="3.30.450.20">
    <property type="entry name" value="PAS domain"/>
    <property type="match status" value="1"/>
</dbReference>
<keyword evidence="6" id="KW-0418">Kinase</keyword>
<comment type="catalytic activity">
    <reaction evidence="1">
        <text>ATP + protein L-histidine = ADP + protein N-phospho-L-histidine.</text>
        <dbReference type="EC" id="2.7.13.3"/>
    </reaction>
</comment>
<evidence type="ECO:0000256" key="6">
    <source>
        <dbReference type="ARBA" id="ARBA00022777"/>
    </source>
</evidence>
<dbReference type="Gene3D" id="3.30.565.10">
    <property type="entry name" value="Histidine kinase-like ATPase, C-terminal domain"/>
    <property type="match status" value="1"/>
</dbReference>
<dbReference type="Gene3D" id="3.30.450.280">
    <property type="entry name" value="GAF domain"/>
    <property type="match status" value="1"/>
</dbReference>
<keyword evidence="5" id="KW-0547">Nucleotide-binding</keyword>
<dbReference type="Pfam" id="PF12282">
    <property type="entry name" value="GAF_PdtaS"/>
    <property type="match status" value="1"/>
</dbReference>
<gene>
    <name evidence="8" type="ORF">GII30_17295</name>
</gene>
<dbReference type="InterPro" id="IPR005467">
    <property type="entry name" value="His_kinase_dom"/>
</dbReference>
<protein>
    <recommendedName>
        <fullName evidence="2">histidine kinase</fullName>
        <ecNumber evidence="2">2.7.13.3</ecNumber>
    </recommendedName>
</protein>
<dbReference type="InterPro" id="IPR003594">
    <property type="entry name" value="HATPase_dom"/>
</dbReference>
<dbReference type="EC" id="2.7.13.3" evidence="2"/>
<dbReference type="InterPro" id="IPR011102">
    <property type="entry name" value="Sig_transdc_His_kinase_HWE"/>
</dbReference>
<dbReference type="InterPro" id="IPR011495">
    <property type="entry name" value="Sig_transdc_His_kin_sub2_dim/P"/>
</dbReference>
<dbReference type="SMART" id="SM00387">
    <property type="entry name" value="HATPase_c"/>
    <property type="match status" value="1"/>
</dbReference>
<reference evidence="8" key="1">
    <citation type="journal article" date="2021" name="Nat. Microbiol.">
        <title>Cocultivation of an ultrasmall environmental parasitic bacterium with lytic ability against bacteria associated with wastewater foams.</title>
        <authorList>
            <person name="Batinovic S."/>
            <person name="Rose J.J.A."/>
            <person name="Ratcliffe J."/>
            <person name="Seviour R.J."/>
            <person name="Petrovski S."/>
        </authorList>
    </citation>
    <scope>NUCLEOTIDE SEQUENCE</scope>
    <source>
        <strain evidence="8">CON44</strain>
    </source>
</reference>
<keyword evidence="4" id="KW-0808">Transferase</keyword>
<evidence type="ECO:0000256" key="5">
    <source>
        <dbReference type="ARBA" id="ARBA00022741"/>
    </source>
</evidence>
<dbReference type="GO" id="GO:0004673">
    <property type="term" value="F:protein histidine kinase activity"/>
    <property type="evidence" value="ECO:0007669"/>
    <property type="project" value="UniProtKB-EC"/>
</dbReference>
<evidence type="ECO:0000256" key="4">
    <source>
        <dbReference type="ARBA" id="ARBA00022679"/>
    </source>
</evidence>
<dbReference type="SUPFAM" id="SSF55874">
    <property type="entry name" value="ATPase domain of HSP90 chaperone/DNA topoisomerase II/histidine kinase"/>
    <property type="match status" value="1"/>
</dbReference>
<dbReference type="PANTHER" id="PTHR41523:SF8">
    <property type="entry name" value="ETHYLENE RESPONSE SENSOR PROTEIN"/>
    <property type="match status" value="1"/>
</dbReference>
<dbReference type="InterPro" id="IPR022066">
    <property type="entry name" value="PdtaS_GAF"/>
</dbReference>
<dbReference type="AlphaFoldDB" id="A0A857MMM6"/>
<dbReference type="SMART" id="SM00911">
    <property type="entry name" value="HWE_HK"/>
    <property type="match status" value="1"/>
</dbReference>
<organism evidence="8">
    <name type="scientific">Gordonia amarae</name>
    <dbReference type="NCBI Taxonomy" id="36821"/>
    <lineage>
        <taxon>Bacteria</taxon>
        <taxon>Bacillati</taxon>
        <taxon>Actinomycetota</taxon>
        <taxon>Actinomycetes</taxon>
        <taxon>Mycobacteriales</taxon>
        <taxon>Gordoniaceae</taxon>
        <taxon>Gordonia</taxon>
    </lineage>
</organism>
<accession>A0A857MMM6</accession>
<dbReference type="RefSeq" id="WP_213263161.1">
    <property type="nucleotide sequence ID" value="NZ_CP045804.1"/>
</dbReference>
<evidence type="ECO:0000256" key="2">
    <source>
        <dbReference type="ARBA" id="ARBA00012438"/>
    </source>
</evidence>
<keyword evidence="7" id="KW-0067">ATP-binding</keyword>
<dbReference type="PANTHER" id="PTHR41523">
    <property type="entry name" value="TWO-COMPONENT SYSTEM SENSOR PROTEIN"/>
    <property type="match status" value="1"/>
</dbReference>
<dbReference type="GO" id="GO:0005524">
    <property type="term" value="F:ATP binding"/>
    <property type="evidence" value="ECO:0007669"/>
    <property type="project" value="UniProtKB-KW"/>
</dbReference>
<evidence type="ECO:0000256" key="1">
    <source>
        <dbReference type="ARBA" id="ARBA00000085"/>
    </source>
</evidence>
<dbReference type="InterPro" id="IPR038424">
    <property type="entry name" value="H_kinase_PdtaS_GAF_sf"/>
</dbReference>
<dbReference type="EMBL" id="CP045810">
    <property type="protein sequence ID" value="QHN40667.1"/>
    <property type="molecule type" value="Genomic_DNA"/>
</dbReference>